<reference evidence="3" key="1">
    <citation type="journal article" date="2019" name="J. Anim. Genet.">
        <title>Description and whole genome sequencing of Eikenella exigua sp. nov., isolated from brain abscess and blood.</title>
        <authorList>
            <person name="Stormo K.A."/>
            <person name="Nygaard R.M."/>
            <person name="Bruvold T.S."/>
            <person name="Dimmen G."/>
            <person name="Lindemann P.C."/>
            <person name="Jordal S."/>
            <person name="Kommedal O."/>
        </authorList>
    </citation>
    <scope>NUCLEOTIDE SEQUENCE [LARGE SCALE GENOMIC DNA]</scope>
    <source>
        <strain evidence="3">PXX</strain>
    </source>
</reference>
<dbReference type="KEGG" id="eex:EZJ17_08820"/>
<dbReference type="InterPro" id="IPR025240">
    <property type="entry name" value="DUF4189"/>
</dbReference>
<dbReference type="AlphaFoldDB" id="A0AAX1F9G7"/>
<protein>
    <submittedName>
        <fullName evidence="2">DUF4189 domain-containing protein</fullName>
    </submittedName>
</protein>
<name>A0AAX1F9G7_9NEIS</name>
<feature type="domain" description="DUF4189" evidence="1">
    <location>
        <begin position="112"/>
        <end position="205"/>
    </location>
</feature>
<dbReference type="Proteomes" id="UP000326695">
    <property type="component" value="Chromosome"/>
</dbReference>
<accession>A0AAX1F9G7</accession>
<keyword evidence="3" id="KW-1185">Reference proteome</keyword>
<dbReference type="EMBL" id="CP038018">
    <property type="protein sequence ID" value="QED92689.1"/>
    <property type="molecule type" value="Genomic_DNA"/>
</dbReference>
<sequence length="228" mass="25577">MFTISCILLQSDHRQYPYSPFKTDRSGKMKQTMMNTAAGVLAALLLGSAGLAWADGFDPWLADGLNKQIQQNREAQQQPTYHGPTTAEIRAWEQREAEVQAEIAELRRTPFYMAIAYDFGTFEIMWAGGYYSERRAVERSLKQCKTSNCRVFATFSNACAVVTRPDRGARSTEDLFVGIDTDDSRAAAKSIQACEARHGQGQCSYLNPRTKNGMAFCTGYDYSIYGHR</sequence>
<organism evidence="2 3">
    <name type="scientific">Eikenella exigua</name>
    <dbReference type="NCBI Taxonomy" id="2528037"/>
    <lineage>
        <taxon>Bacteria</taxon>
        <taxon>Pseudomonadati</taxon>
        <taxon>Pseudomonadota</taxon>
        <taxon>Betaproteobacteria</taxon>
        <taxon>Neisseriales</taxon>
        <taxon>Neisseriaceae</taxon>
        <taxon>Eikenella</taxon>
    </lineage>
</organism>
<evidence type="ECO:0000259" key="1">
    <source>
        <dbReference type="Pfam" id="PF13827"/>
    </source>
</evidence>
<evidence type="ECO:0000313" key="3">
    <source>
        <dbReference type="Proteomes" id="UP000326695"/>
    </source>
</evidence>
<dbReference type="Pfam" id="PF13827">
    <property type="entry name" value="DUF4189"/>
    <property type="match status" value="1"/>
</dbReference>
<proteinExistence type="predicted"/>
<evidence type="ECO:0000313" key="2">
    <source>
        <dbReference type="EMBL" id="QED92689.1"/>
    </source>
</evidence>
<gene>
    <name evidence="2" type="ORF">EZJ17_08820</name>
</gene>